<dbReference type="PROSITE" id="PS51257">
    <property type="entry name" value="PROKAR_LIPOPROTEIN"/>
    <property type="match status" value="1"/>
</dbReference>
<gene>
    <name evidence="2" type="ORF">C7P63_06850</name>
</gene>
<keyword evidence="3" id="KW-1185">Reference proteome</keyword>
<dbReference type="InterPro" id="IPR007210">
    <property type="entry name" value="ABC_Gly_betaine_transp_sub-bd"/>
</dbReference>
<dbReference type="Gene3D" id="3.40.190.10">
    <property type="entry name" value="Periplasmic binding protein-like II"/>
    <property type="match status" value="1"/>
</dbReference>
<evidence type="ECO:0000313" key="2">
    <source>
        <dbReference type="EMBL" id="RST89480.1"/>
    </source>
</evidence>
<dbReference type="SUPFAM" id="SSF53850">
    <property type="entry name" value="Periplasmic binding protein-like II"/>
    <property type="match status" value="1"/>
</dbReference>
<feature type="domain" description="ABC-type glycine betaine transport system substrate-binding" evidence="1">
    <location>
        <begin position="36"/>
        <end position="301"/>
    </location>
</feature>
<organism evidence="2 3">
    <name type="scientific">Vagococcus humatus</name>
    <dbReference type="NCBI Taxonomy" id="1889241"/>
    <lineage>
        <taxon>Bacteria</taxon>
        <taxon>Bacillati</taxon>
        <taxon>Bacillota</taxon>
        <taxon>Bacilli</taxon>
        <taxon>Lactobacillales</taxon>
        <taxon>Enterococcaceae</taxon>
        <taxon>Vagococcus</taxon>
    </lineage>
</organism>
<accession>A0A429Z6Z0</accession>
<dbReference type="AlphaFoldDB" id="A0A429Z6Z0"/>
<name>A0A429Z6Z0_9ENTE</name>
<dbReference type="GO" id="GO:0022857">
    <property type="term" value="F:transmembrane transporter activity"/>
    <property type="evidence" value="ECO:0007669"/>
    <property type="project" value="InterPro"/>
</dbReference>
<evidence type="ECO:0000259" key="1">
    <source>
        <dbReference type="Pfam" id="PF04069"/>
    </source>
</evidence>
<dbReference type="EMBL" id="PXZH01000002">
    <property type="protein sequence ID" value="RST89480.1"/>
    <property type="molecule type" value="Genomic_DNA"/>
</dbReference>
<evidence type="ECO:0000313" key="3">
    <source>
        <dbReference type="Proteomes" id="UP000277864"/>
    </source>
</evidence>
<dbReference type="RefSeq" id="WP_125943414.1">
    <property type="nucleotide sequence ID" value="NZ_PXZH01000002.1"/>
</dbReference>
<dbReference type="Pfam" id="PF04069">
    <property type="entry name" value="OpuAC"/>
    <property type="match status" value="1"/>
</dbReference>
<dbReference type="Proteomes" id="UP000277864">
    <property type="component" value="Unassembled WGS sequence"/>
</dbReference>
<reference evidence="2 3" key="1">
    <citation type="submission" date="2018-03" db="EMBL/GenBank/DDBJ databases">
        <authorList>
            <person name="Gulvik C.A."/>
        </authorList>
    </citation>
    <scope>NUCLEOTIDE SEQUENCE [LARGE SCALE GENOMIC DNA]</scope>
    <source>
        <strain evidence="2 3">JCM 31581</strain>
    </source>
</reference>
<proteinExistence type="predicted"/>
<sequence>MLKKWTYKFGLMLMMSLIFLAGCSFPGLPSGNNENTLSVGSQSSTESQILANIVKEMLLFYTDIQVNLVNNLGSSTVSHQAMLNGDISISASRYTGTDLTGALQMSPEKDPEKAMEIVQHEFKTRYNQKWYPSYGFANTYAFMVTKETAEKYHLTKVSDLKNVASELKAGFDSAWLDRKGDGYEGFVEEYGFDFGKVFPMQIGLVYDAVNAGKMDVVLGYSTDGRIASYDLVVLEDDLHFFPPYDCSIVVGEDLLKQVPELDGILSKLSGKIDTKTMQKLNYEVDDNLLEPETVAKRFLQQHQYFKKEADK</sequence>
<protein>
    <submittedName>
        <fullName evidence="2">Osmoprotectant ABC transporter substrate-binding protein</fullName>
    </submittedName>
</protein>
<dbReference type="Gene3D" id="3.40.190.120">
    <property type="entry name" value="Osmoprotection protein (prox), domain 2"/>
    <property type="match status" value="1"/>
</dbReference>
<dbReference type="CDD" id="cd13608">
    <property type="entry name" value="PBP2_OpuCC_like"/>
    <property type="match status" value="1"/>
</dbReference>
<dbReference type="OrthoDB" id="9801163at2"/>
<comment type="caution">
    <text evidence="2">The sequence shown here is derived from an EMBL/GenBank/DDBJ whole genome shotgun (WGS) entry which is preliminary data.</text>
</comment>
<dbReference type="GO" id="GO:0043190">
    <property type="term" value="C:ATP-binding cassette (ABC) transporter complex"/>
    <property type="evidence" value="ECO:0007669"/>
    <property type="project" value="InterPro"/>
</dbReference>